<keyword evidence="1" id="KW-1133">Transmembrane helix</keyword>
<keyword evidence="1" id="KW-0472">Membrane</keyword>
<dbReference type="InterPro" id="IPR050039">
    <property type="entry name" value="MAB_1171c-like"/>
</dbReference>
<dbReference type="Proteomes" id="UP000019277">
    <property type="component" value="Unassembled WGS sequence"/>
</dbReference>
<feature type="transmembrane region" description="Helical" evidence="1">
    <location>
        <begin position="164"/>
        <end position="187"/>
    </location>
</feature>
<accession>W7IYP8</accession>
<dbReference type="NCBIfam" id="NF042915">
    <property type="entry name" value="MAB_1171c_fam"/>
    <property type="match status" value="1"/>
</dbReference>
<gene>
    <name evidence="3" type="ORF">UO65_5581</name>
</gene>
<protein>
    <submittedName>
        <fullName evidence="3">RacC protein</fullName>
    </submittedName>
</protein>
<feature type="transmembrane region" description="Helical" evidence="1">
    <location>
        <begin position="70"/>
        <end position="87"/>
    </location>
</feature>
<feature type="transmembrane region" description="Helical" evidence="1">
    <location>
        <begin position="6"/>
        <end position="21"/>
    </location>
</feature>
<dbReference type="Pfam" id="PF20182">
    <property type="entry name" value="DUF6545"/>
    <property type="match status" value="1"/>
</dbReference>
<evidence type="ECO:0000313" key="3">
    <source>
        <dbReference type="EMBL" id="EWC59154.1"/>
    </source>
</evidence>
<feature type="transmembrane region" description="Helical" evidence="1">
    <location>
        <begin position="33"/>
        <end position="50"/>
    </location>
</feature>
<feature type="transmembrane region" description="Helical" evidence="1">
    <location>
        <begin position="207"/>
        <end position="226"/>
    </location>
</feature>
<comment type="caution">
    <text evidence="3">The sequence shown here is derived from an EMBL/GenBank/DDBJ whole genome shotgun (WGS) entry which is preliminary data.</text>
</comment>
<dbReference type="InterPro" id="IPR046675">
    <property type="entry name" value="DUF6545"/>
</dbReference>
<dbReference type="AlphaFoldDB" id="W7IYP8"/>
<keyword evidence="1" id="KW-0812">Transmembrane</keyword>
<evidence type="ECO:0000313" key="4">
    <source>
        <dbReference type="Proteomes" id="UP000019277"/>
    </source>
</evidence>
<feature type="transmembrane region" description="Helical" evidence="1">
    <location>
        <begin position="131"/>
        <end position="152"/>
    </location>
</feature>
<dbReference type="EMBL" id="AYXG01000216">
    <property type="protein sequence ID" value="EWC59154.1"/>
    <property type="molecule type" value="Genomic_DNA"/>
</dbReference>
<keyword evidence="4" id="KW-1185">Reference proteome</keyword>
<dbReference type="RefSeq" id="WP_035288146.1">
    <property type="nucleotide sequence ID" value="NZ_AYXG01000216.1"/>
</dbReference>
<reference evidence="3 4" key="1">
    <citation type="journal article" date="2014" name="Genome Announc.">
        <title>Draft Genome Sequence of the Antitrypanosomally Active Sponge-Associated Bacterium Actinokineospora sp. Strain EG49.</title>
        <authorList>
            <person name="Harjes J."/>
            <person name="Ryu T."/>
            <person name="Abdelmohsen U.R."/>
            <person name="Moitinho-Silva L."/>
            <person name="Horn H."/>
            <person name="Ravasi T."/>
            <person name="Hentschel U."/>
        </authorList>
    </citation>
    <scope>NUCLEOTIDE SEQUENCE [LARGE SCALE GENOMIC DNA]</scope>
    <source>
        <strain evidence="3 4">EG49</strain>
    </source>
</reference>
<evidence type="ECO:0000259" key="2">
    <source>
        <dbReference type="Pfam" id="PF20182"/>
    </source>
</evidence>
<evidence type="ECO:0000256" key="1">
    <source>
        <dbReference type="SAM" id="Phobius"/>
    </source>
</evidence>
<dbReference type="STRING" id="909613.UO65_5581"/>
<feature type="transmembrane region" description="Helical" evidence="1">
    <location>
        <begin position="94"/>
        <end position="111"/>
    </location>
</feature>
<dbReference type="eggNOG" id="ENOG5033XAQ">
    <property type="taxonomic scope" value="Bacteria"/>
</dbReference>
<organism evidence="3 4">
    <name type="scientific">Actinokineospora spheciospongiae</name>
    <dbReference type="NCBI Taxonomy" id="909613"/>
    <lineage>
        <taxon>Bacteria</taxon>
        <taxon>Bacillati</taxon>
        <taxon>Actinomycetota</taxon>
        <taxon>Actinomycetes</taxon>
        <taxon>Pseudonocardiales</taxon>
        <taxon>Pseudonocardiaceae</taxon>
        <taxon>Actinokineospora</taxon>
    </lineage>
</organism>
<name>W7IYP8_9PSEU</name>
<sequence>MVTWLEPFGIAVLWLVAFLRVPRSVRHRRQRGITGVCFAIALTMTIYRQPVLDLLMAVIPSGRAIDLVRHALSISAGAFVLHVILAATGRARHLGPLVGTTALVVAVLLALDATAPAHTRSGITTPQMPMAYWVLFFGFKLVANTLCAYLCWRRQAEAEDRSVRTGLAVFTLGMLSCDVLWVVHLVYAAVRDPDLLPLISPLMGVQALLVAVAAGLPLVAGVRRFLDDHRAHRRLRPLWLSLVTALPHVRADSPHSRLSTFVSPRAMSLVLYRVLIEVRDAILALRDHVPADVGQRVVERVDGLDVPDADRDAFVMALWLDAALEARRQGHGAREGHSTVSSLGGASPEEELDFLLRVAEARDSPLTAATRPPAPEPRP</sequence>
<proteinExistence type="predicted"/>
<dbReference type="OrthoDB" id="3685619at2"/>
<feature type="domain" description="DUF6545" evidence="2">
    <location>
        <begin position="226"/>
        <end position="362"/>
    </location>
</feature>